<proteinExistence type="predicted"/>
<dbReference type="AlphaFoldDB" id="A0A069A725"/>
<organism evidence="1">
    <name type="scientific">Clostridioides difficile</name>
    <name type="common">Peptoclostridium difficile</name>
    <dbReference type="NCBI Taxonomy" id="1496"/>
    <lineage>
        <taxon>Bacteria</taxon>
        <taxon>Bacillati</taxon>
        <taxon>Bacillota</taxon>
        <taxon>Clostridia</taxon>
        <taxon>Peptostreptococcales</taxon>
        <taxon>Peptostreptococcaceae</taxon>
        <taxon>Clostridioides</taxon>
    </lineage>
</organism>
<evidence type="ECO:0000313" key="1">
    <source>
        <dbReference type="EMBL" id="CDS86699.1"/>
    </source>
</evidence>
<sequence length="40" mass="4619">MIGNIIYINNKTELKYKIKKLKAMTETTILIVLSTENQCC</sequence>
<accession>A0A069A725</accession>
<name>A0A069A725_CLODI</name>
<protein>
    <submittedName>
        <fullName evidence="1">Uncharacterized protein</fullName>
    </submittedName>
</protein>
<reference evidence="1" key="1">
    <citation type="submission" date="2014-07" db="EMBL/GenBank/DDBJ databases">
        <authorList>
            <person name="Monot Marc"/>
        </authorList>
    </citation>
    <scope>NUCLEOTIDE SEQUENCE</scope>
    <source>
        <strain evidence="1">7032994</strain>
    </source>
</reference>
<gene>
    <name evidence="1" type="ORF">BN1097_580043</name>
</gene>
<dbReference type="EMBL" id="LK932396">
    <property type="protein sequence ID" value="CDS86699.1"/>
    <property type="molecule type" value="Genomic_DNA"/>
</dbReference>